<evidence type="ECO:0000256" key="7">
    <source>
        <dbReference type="ARBA" id="ARBA00022642"/>
    </source>
</evidence>
<dbReference type="PRINTS" id="PR00368">
    <property type="entry name" value="FADPNR"/>
</dbReference>
<comment type="catalytic activity">
    <reaction evidence="10">
        <text>L-aspartate + O2 = iminosuccinate + H2O2</text>
        <dbReference type="Rhea" id="RHEA:25876"/>
        <dbReference type="ChEBI" id="CHEBI:15379"/>
        <dbReference type="ChEBI" id="CHEBI:16240"/>
        <dbReference type="ChEBI" id="CHEBI:29991"/>
        <dbReference type="ChEBI" id="CHEBI:77875"/>
        <dbReference type="EC" id="1.4.3.16"/>
    </reaction>
    <physiologicalReaction direction="left-to-right" evidence="10">
        <dbReference type="Rhea" id="RHEA:25877"/>
    </physiologicalReaction>
</comment>
<evidence type="ECO:0000256" key="10">
    <source>
        <dbReference type="ARBA" id="ARBA00048305"/>
    </source>
</evidence>
<organism evidence="14 15">
    <name type="scientific">Pelagirhabdus alkalitolerans</name>
    <dbReference type="NCBI Taxonomy" id="1612202"/>
    <lineage>
        <taxon>Bacteria</taxon>
        <taxon>Bacillati</taxon>
        <taxon>Bacillota</taxon>
        <taxon>Bacilli</taxon>
        <taxon>Bacillales</taxon>
        <taxon>Bacillaceae</taxon>
        <taxon>Pelagirhabdus</taxon>
    </lineage>
</organism>
<dbReference type="AlphaFoldDB" id="A0A1G6HIV9"/>
<evidence type="ECO:0000256" key="1">
    <source>
        <dbReference type="ARBA" id="ARBA00001974"/>
    </source>
</evidence>
<name>A0A1G6HIV9_9BACI</name>
<dbReference type="SUPFAM" id="SSF56425">
    <property type="entry name" value="Succinate dehydrogenase/fumarate reductase flavoprotein, catalytic domain"/>
    <property type="match status" value="1"/>
</dbReference>
<reference evidence="15" key="1">
    <citation type="submission" date="2016-09" db="EMBL/GenBank/DDBJ databases">
        <authorList>
            <person name="Varghese N."/>
            <person name="Submissions S."/>
        </authorList>
    </citation>
    <scope>NUCLEOTIDE SEQUENCE [LARGE SCALE GENOMIC DNA]</scope>
    <source>
        <strain evidence="15">S5</strain>
    </source>
</reference>
<keyword evidence="6 12" id="KW-0285">Flavoprotein</keyword>
<evidence type="ECO:0000256" key="8">
    <source>
        <dbReference type="ARBA" id="ARBA00022827"/>
    </source>
</evidence>
<dbReference type="SUPFAM" id="SSF51905">
    <property type="entry name" value="FAD/NAD(P)-binding domain"/>
    <property type="match status" value="1"/>
</dbReference>
<evidence type="ECO:0000256" key="11">
    <source>
        <dbReference type="NCBIfam" id="TIGR00551"/>
    </source>
</evidence>
<dbReference type="STRING" id="1612202.SAMN05421734_10334"/>
<dbReference type="Gene3D" id="3.90.700.10">
    <property type="entry name" value="Succinate dehydrogenase/fumarate reductase flavoprotein, catalytic domain"/>
    <property type="match status" value="1"/>
</dbReference>
<dbReference type="Gene3D" id="3.50.50.60">
    <property type="entry name" value="FAD/NAD(P)-binding domain"/>
    <property type="match status" value="1"/>
</dbReference>
<comment type="cofactor">
    <cofactor evidence="1 12">
        <name>FAD</name>
        <dbReference type="ChEBI" id="CHEBI:57692"/>
    </cofactor>
</comment>
<dbReference type="GO" id="GO:0005737">
    <property type="term" value="C:cytoplasm"/>
    <property type="evidence" value="ECO:0007669"/>
    <property type="project" value="UniProtKB-SubCell"/>
</dbReference>
<evidence type="ECO:0000259" key="13">
    <source>
        <dbReference type="Pfam" id="PF00890"/>
    </source>
</evidence>
<dbReference type="InterPro" id="IPR036188">
    <property type="entry name" value="FAD/NAD-bd_sf"/>
</dbReference>
<evidence type="ECO:0000256" key="3">
    <source>
        <dbReference type="ARBA" id="ARBA00008562"/>
    </source>
</evidence>
<dbReference type="SUPFAM" id="SSF46977">
    <property type="entry name" value="Succinate dehydrogenase/fumarate reductase flavoprotein C-terminal domain"/>
    <property type="match status" value="1"/>
</dbReference>
<dbReference type="EMBL" id="FMYI01000003">
    <property type="protein sequence ID" value="SDB94134.1"/>
    <property type="molecule type" value="Genomic_DNA"/>
</dbReference>
<dbReference type="RefSeq" id="WP_090793881.1">
    <property type="nucleotide sequence ID" value="NZ_FMYI01000003.1"/>
</dbReference>
<dbReference type="InterPro" id="IPR037099">
    <property type="entry name" value="Fum_R/Succ_DH_flav-like_C_sf"/>
</dbReference>
<evidence type="ECO:0000313" key="15">
    <source>
        <dbReference type="Proteomes" id="UP000242949"/>
    </source>
</evidence>
<dbReference type="Proteomes" id="UP000242949">
    <property type="component" value="Unassembled WGS sequence"/>
</dbReference>
<dbReference type="UniPathway" id="UPA00253">
    <property type="reaction ID" value="UER00326"/>
</dbReference>
<dbReference type="EC" id="1.4.3.16" evidence="4 11"/>
<dbReference type="GO" id="GO:0033765">
    <property type="term" value="F:steroid dehydrogenase activity, acting on the CH-CH group of donors"/>
    <property type="evidence" value="ECO:0007669"/>
    <property type="project" value="UniProtKB-ARBA"/>
</dbReference>
<proteinExistence type="inferred from homology"/>
<comment type="subcellular location">
    <subcellularLocation>
        <location evidence="12">Cytoplasm</location>
    </subcellularLocation>
</comment>
<dbReference type="OrthoDB" id="9806724at2"/>
<dbReference type="GO" id="GO:0008734">
    <property type="term" value="F:L-aspartate oxidase activity"/>
    <property type="evidence" value="ECO:0007669"/>
    <property type="project" value="UniProtKB-UniRule"/>
</dbReference>
<evidence type="ECO:0000313" key="14">
    <source>
        <dbReference type="EMBL" id="SDB94134.1"/>
    </source>
</evidence>
<keyword evidence="8 12" id="KW-0274">FAD</keyword>
<evidence type="ECO:0000256" key="5">
    <source>
        <dbReference type="ARBA" id="ARBA00021901"/>
    </source>
</evidence>
<keyword evidence="7 12" id="KW-0662">Pyridine nucleotide biosynthesis</keyword>
<dbReference type="InterPro" id="IPR005288">
    <property type="entry name" value="NadB"/>
</dbReference>
<dbReference type="GO" id="GO:0034628">
    <property type="term" value="P:'de novo' NAD+ biosynthetic process from L-aspartate"/>
    <property type="evidence" value="ECO:0007669"/>
    <property type="project" value="TreeGrafter"/>
</dbReference>
<dbReference type="PANTHER" id="PTHR42716">
    <property type="entry name" value="L-ASPARTATE OXIDASE"/>
    <property type="match status" value="1"/>
</dbReference>
<evidence type="ECO:0000256" key="12">
    <source>
        <dbReference type="RuleBase" id="RU362049"/>
    </source>
</evidence>
<feature type="domain" description="FAD-dependent oxidoreductase 2 FAD-binding" evidence="13">
    <location>
        <begin position="7"/>
        <end position="367"/>
    </location>
</feature>
<evidence type="ECO:0000256" key="2">
    <source>
        <dbReference type="ARBA" id="ARBA00004950"/>
    </source>
</evidence>
<evidence type="ECO:0000256" key="4">
    <source>
        <dbReference type="ARBA" id="ARBA00012173"/>
    </source>
</evidence>
<gene>
    <name evidence="14" type="ORF">SAMN05421734_10334</name>
</gene>
<dbReference type="Gene3D" id="1.20.58.100">
    <property type="entry name" value="Fumarate reductase/succinate dehydrogenase flavoprotein-like, C-terminal domain"/>
    <property type="match status" value="1"/>
</dbReference>
<accession>A0A1G6HIV9</accession>
<dbReference type="PANTHER" id="PTHR42716:SF2">
    <property type="entry name" value="L-ASPARTATE OXIDASE, CHLOROPLASTIC"/>
    <property type="match status" value="1"/>
</dbReference>
<evidence type="ECO:0000256" key="9">
    <source>
        <dbReference type="ARBA" id="ARBA00023002"/>
    </source>
</evidence>
<dbReference type="NCBIfam" id="TIGR00551">
    <property type="entry name" value="nadB"/>
    <property type="match status" value="1"/>
</dbReference>
<keyword evidence="9 12" id="KW-0560">Oxidoreductase</keyword>
<comment type="pathway">
    <text evidence="2 12">Cofactor biosynthesis; NAD(+) biosynthesis; iminoaspartate from L-aspartate (oxidase route): step 1/1.</text>
</comment>
<comment type="similarity">
    <text evidence="3 12">Belongs to the FAD-dependent oxidoreductase 2 family. NadB subfamily.</text>
</comment>
<dbReference type="InterPro" id="IPR027477">
    <property type="entry name" value="Succ_DH/fumarate_Rdtase_cat_sf"/>
</dbReference>
<dbReference type="InterPro" id="IPR003953">
    <property type="entry name" value="FAD-dep_OxRdtase_2_FAD-bd"/>
</dbReference>
<evidence type="ECO:0000256" key="6">
    <source>
        <dbReference type="ARBA" id="ARBA00022630"/>
    </source>
</evidence>
<sequence length="500" mass="55607">MDKRKMLIIGAGLSAYQLAKYSYDAFDVTIVTKGSASQCNSMRAQGGIAAAIHSNDHPDLHLNDTLKAGSYYNDVNQVNTLVKGAKDIMDTLVLEGFQFDKNSSGALSSGFEGAHQKKRIFRAGGDQTGKYLIEFYQSLIEDHISLIENHLAVDLIAKNGEVKGVITIDQYDQYHVFNADVVILATGGYGGIYDRHSNDETTTGDGISLAYRAGAEVLDLEFVQFHPTLFKGKNRYHLISEAVRGEGACLIDERGTKILAEHPMKDLAPRDIVSQEITSVLEKGSQVYLDITKIPNFKERFPSIYESLIQEGYSIHKPVSVEPGAHFSMGGVRVDENGMTSIKDLYAVGEVSAHRLHGANRLASNSLLETLVFPKRLALYLDNVIRLKKDSVAAPLSDRKKISDYPSLGCIKEKNRLILGVLRNQTSLLNYKQWLDQYELDNLVNLSARNVSRKQIEKEHILIVSHLVLNHCIRRKESLGAHVINKYQDRSQNLKGVLSC</sequence>
<protein>
    <recommendedName>
        <fullName evidence="5 11">L-aspartate oxidase</fullName>
        <ecNumber evidence="4 11">1.4.3.16</ecNumber>
    </recommendedName>
</protein>
<dbReference type="Pfam" id="PF00890">
    <property type="entry name" value="FAD_binding_2"/>
    <property type="match status" value="1"/>
</dbReference>
<comment type="function">
    <text evidence="12">Catalyzes the oxidation of L-aspartate to iminoaspartate.</text>
</comment>
<keyword evidence="15" id="KW-1185">Reference proteome</keyword>